<dbReference type="Proteomes" id="UP000007347">
    <property type="component" value="Chromosome"/>
</dbReference>
<dbReference type="KEGG" id="dto:TOL2_C40200"/>
<dbReference type="EMBL" id="FO203503">
    <property type="protein sequence ID" value="CCK82175.1"/>
    <property type="molecule type" value="Genomic_DNA"/>
</dbReference>
<dbReference type="PATRIC" id="fig|651182.5.peg.4731"/>
<dbReference type="STRING" id="651182.TOL2_C40200"/>
<reference evidence="1 2" key="1">
    <citation type="journal article" date="2013" name="Environ. Microbiol.">
        <title>Complete genome, catabolic sub-proteomes and key-metabolites of Desulfobacula toluolica Tol2, a marine, aromatic compound-degrading, sulfate-reducing bacterium.</title>
        <authorList>
            <person name="Wohlbrand L."/>
            <person name="Jacob J.H."/>
            <person name="Kube M."/>
            <person name="Mussmann M."/>
            <person name="Jarling R."/>
            <person name="Beck A."/>
            <person name="Amann R."/>
            <person name="Wilkes H."/>
            <person name="Reinhardt R."/>
            <person name="Rabus R."/>
        </authorList>
    </citation>
    <scope>NUCLEOTIDE SEQUENCE [LARGE SCALE GENOMIC DNA]</scope>
    <source>
        <strain evidence="2">DSM 7467 / Tol2</strain>
    </source>
</reference>
<dbReference type="RefSeq" id="WP_014959355.1">
    <property type="nucleotide sequence ID" value="NC_018645.1"/>
</dbReference>
<proteinExistence type="predicted"/>
<keyword evidence="2" id="KW-1185">Reference proteome</keyword>
<protein>
    <submittedName>
        <fullName evidence="1">Uncharacterized protein</fullName>
    </submittedName>
</protein>
<dbReference type="HOGENOM" id="CLU_857204_0_0_7"/>
<name>K0NNF2_DESTT</name>
<dbReference type="AlphaFoldDB" id="K0NNF2"/>
<evidence type="ECO:0000313" key="1">
    <source>
        <dbReference type="EMBL" id="CCK82175.1"/>
    </source>
</evidence>
<evidence type="ECO:0000313" key="2">
    <source>
        <dbReference type="Proteomes" id="UP000007347"/>
    </source>
</evidence>
<accession>K0NNF2</accession>
<sequence length="324" mass="36864">MTLDISNIDMRNQVVDEYIETLKNDWMGEVALAAGLALAFNQSQHNYIKKHIRSLFLQMKNRMRNTGRNLQTAACYPLLFMEDREFFESISADDFRPNVPPRIDELLEADLIGDMQKSLEMAVYYEGIDDGVSGTLFQKVLQMFPKLSTKFEVPPVEPVDSMNAMIDSLKNCFRTELENIELNPEYSDELKSIFKKFRRPGAIDMLFKDVIPKVELALQDSKPHNCVVGLTDHPVQMFLDVRPGINLNTLGKAWQAQTGHSYVESIPGLLLNAEQNGLRHVLHLFFCFDENQSGVAIAFLPPMEDVPRIGSLIPYSMHPLNDHA</sequence>
<organism evidence="1 2">
    <name type="scientific">Desulfobacula toluolica (strain DSM 7467 / Tol2)</name>
    <dbReference type="NCBI Taxonomy" id="651182"/>
    <lineage>
        <taxon>Bacteria</taxon>
        <taxon>Pseudomonadati</taxon>
        <taxon>Thermodesulfobacteriota</taxon>
        <taxon>Desulfobacteria</taxon>
        <taxon>Desulfobacterales</taxon>
        <taxon>Desulfobacteraceae</taxon>
        <taxon>Desulfobacula</taxon>
    </lineage>
</organism>
<gene>
    <name evidence="1" type="ordered locus">TOL2_C40200</name>
</gene>